<feature type="region of interest" description="Disordered" evidence="1">
    <location>
        <begin position="18"/>
        <end position="43"/>
    </location>
</feature>
<name>A0A1V9A0S6_SACPI</name>
<keyword evidence="4" id="KW-1185">Reference proteome</keyword>
<evidence type="ECO:0000313" key="4">
    <source>
        <dbReference type="Proteomes" id="UP000192591"/>
    </source>
</evidence>
<proteinExistence type="predicted"/>
<reference evidence="3 4" key="1">
    <citation type="submission" date="2017-02" db="EMBL/GenBank/DDBJ databases">
        <title>Draft genome of Saccharomonospora sp. 154.</title>
        <authorList>
            <person name="Alonso-Carmona G.S."/>
            <person name="De La Haba R."/>
            <person name="Vera-Gargallo B."/>
            <person name="Sandoval-Trujillo A.H."/>
            <person name="Ramirez-Duran N."/>
            <person name="Ventosa A."/>
        </authorList>
    </citation>
    <scope>NUCLEOTIDE SEQUENCE [LARGE SCALE GENOMIC DNA]</scope>
    <source>
        <strain evidence="3 4">LRS4.154</strain>
    </source>
</reference>
<gene>
    <name evidence="3" type="ORF">B1813_13730</name>
</gene>
<feature type="transmembrane region" description="Helical" evidence="2">
    <location>
        <begin position="48"/>
        <end position="68"/>
    </location>
</feature>
<accession>A0A1V9A0S6</accession>
<sequence>MGGSDNVDDTAERRFAEELLRPGAPRSTQDTLPAVPQDRRTQRTKRRVGNLLLVLGALTALLTVAYVVDLFTSIGDVPRGVTVSGVDIGGLDAAEAERVLRRELGPRVSRPLELRAGEVVTPLDPTTAGLHIDWAATVEHAGGQPWKPWARLGALFGRREVEPVPVIDGYALRTAVREVAQRHVNRPAVEGGIGLRPVESGESGDAGAVEAHLIEPRAGARVSDVEAAVSAIVARWPQPGRVEIPVEVLRPRLTAQAVHSTLDSTVRPLLAGPVLLRGDGRDAVLLPDDLGRAMEFHIVGDAERPEGARLDVTLNHAVLRTAASTELLRTRRPARDADLVFRGGVPVVVPSVRGTTIAWERTFAGFTEAVVTAPEGRREVPVRYDPVEPSVTTDEVRALGVREVVATATTLGHSPDVLSNLRGMAAAVHGTVVRPGETFRLDRHTGPRTASRGYGRAPLYEDGTGPRVLGGGVSQLTSTLYAAVYSAGLPVVERTPHQRYLGRYPPGLDAVSAGVDGAPAEFAFTNDTATALAVRAAVTASEVTVTLWGTRSYDVDIDTRCERDGDSAAVTTTRVRHPRHGGGAPRTDTTTTTYALAEDAPC</sequence>
<dbReference type="Proteomes" id="UP000192591">
    <property type="component" value="Unassembled WGS sequence"/>
</dbReference>
<dbReference type="InterPro" id="IPR052913">
    <property type="entry name" value="Glycopeptide_resist_protein"/>
</dbReference>
<protein>
    <recommendedName>
        <fullName evidence="5">Vancomycin resistance protein</fullName>
    </recommendedName>
</protein>
<evidence type="ECO:0000256" key="1">
    <source>
        <dbReference type="SAM" id="MobiDB-lite"/>
    </source>
</evidence>
<evidence type="ECO:0000256" key="2">
    <source>
        <dbReference type="SAM" id="Phobius"/>
    </source>
</evidence>
<keyword evidence="2" id="KW-0472">Membrane</keyword>
<keyword evidence="2" id="KW-0812">Transmembrane</keyword>
<organism evidence="3 4">
    <name type="scientific">Saccharomonospora piscinae</name>
    <dbReference type="NCBI Taxonomy" id="687388"/>
    <lineage>
        <taxon>Bacteria</taxon>
        <taxon>Bacillati</taxon>
        <taxon>Actinomycetota</taxon>
        <taxon>Actinomycetes</taxon>
        <taxon>Pseudonocardiales</taxon>
        <taxon>Pseudonocardiaceae</taxon>
        <taxon>Saccharomonospora</taxon>
    </lineage>
</organism>
<dbReference type="STRING" id="1962155.B1813_13730"/>
<dbReference type="PANTHER" id="PTHR35788:SF1">
    <property type="entry name" value="EXPORTED PROTEIN"/>
    <property type="match status" value="1"/>
</dbReference>
<dbReference type="EMBL" id="MWIH01000006">
    <property type="protein sequence ID" value="OQO90613.1"/>
    <property type="molecule type" value="Genomic_DNA"/>
</dbReference>
<dbReference type="InterPro" id="IPR007391">
    <property type="entry name" value="Vancomycin_resist_VanW"/>
</dbReference>
<evidence type="ECO:0000313" key="3">
    <source>
        <dbReference type="EMBL" id="OQO90613.1"/>
    </source>
</evidence>
<keyword evidence="2" id="KW-1133">Transmembrane helix</keyword>
<dbReference type="Pfam" id="PF04294">
    <property type="entry name" value="VanW"/>
    <property type="match status" value="1"/>
</dbReference>
<dbReference type="PANTHER" id="PTHR35788">
    <property type="entry name" value="EXPORTED PROTEIN-RELATED"/>
    <property type="match status" value="1"/>
</dbReference>
<comment type="caution">
    <text evidence="3">The sequence shown here is derived from an EMBL/GenBank/DDBJ whole genome shotgun (WGS) entry which is preliminary data.</text>
</comment>
<dbReference type="AlphaFoldDB" id="A0A1V9A0S6"/>
<evidence type="ECO:0008006" key="5">
    <source>
        <dbReference type="Google" id="ProtNLM"/>
    </source>
</evidence>
<dbReference type="RefSeq" id="WP_139794795.1">
    <property type="nucleotide sequence ID" value="NZ_MWIH01000006.1"/>
</dbReference>